<evidence type="ECO:0000313" key="1">
    <source>
        <dbReference type="EMBL" id="CAB5220405.1"/>
    </source>
</evidence>
<proteinExistence type="predicted"/>
<sequence>MFECLILGDSIAVGLAAHRPECEVIAKGGVSSAMFNVIYRHRDTTAKTVIISLGTNDMKAIRTKKELVELRRRVTADRVFWVEPIYSHPVSGQDAVELQRVVAEVAKEFGDYVVAIWSSSDGVHPNVAGYKDLAAKTRL</sequence>
<organism evidence="1">
    <name type="scientific">uncultured Caudovirales phage</name>
    <dbReference type="NCBI Taxonomy" id="2100421"/>
    <lineage>
        <taxon>Viruses</taxon>
        <taxon>Duplodnaviria</taxon>
        <taxon>Heunggongvirae</taxon>
        <taxon>Uroviricota</taxon>
        <taxon>Caudoviricetes</taxon>
        <taxon>Peduoviridae</taxon>
        <taxon>Maltschvirus</taxon>
        <taxon>Maltschvirus maltsch</taxon>
    </lineage>
</organism>
<dbReference type="Gene3D" id="3.40.50.1110">
    <property type="entry name" value="SGNH hydrolase"/>
    <property type="match status" value="1"/>
</dbReference>
<name>A0A6J7WU93_9CAUD</name>
<protein>
    <submittedName>
        <fullName evidence="1">SGNH_hydrolase domain containing protein</fullName>
    </submittedName>
</protein>
<dbReference type="EMBL" id="LR798282">
    <property type="protein sequence ID" value="CAB5220405.1"/>
    <property type="molecule type" value="Genomic_DNA"/>
</dbReference>
<dbReference type="GO" id="GO:0016787">
    <property type="term" value="F:hydrolase activity"/>
    <property type="evidence" value="ECO:0007669"/>
    <property type="project" value="UniProtKB-KW"/>
</dbReference>
<reference evidence="1" key="1">
    <citation type="submission" date="2020-05" db="EMBL/GenBank/DDBJ databases">
        <authorList>
            <person name="Chiriac C."/>
            <person name="Salcher M."/>
            <person name="Ghai R."/>
            <person name="Kavagutti S V."/>
        </authorList>
    </citation>
    <scope>NUCLEOTIDE SEQUENCE</scope>
</reference>
<keyword evidence="1" id="KW-0378">Hydrolase</keyword>
<dbReference type="CDD" id="cd00229">
    <property type="entry name" value="SGNH_hydrolase"/>
    <property type="match status" value="1"/>
</dbReference>
<accession>A0A6J7WU93</accession>
<gene>
    <name evidence="1" type="ORF">UFOVP235_58</name>
</gene>
<dbReference type="InterPro" id="IPR036514">
    <property type="entry name" value="SGNH_hydro_sf"/>
</dbReference>
<dbReference type="SUPFAM" id="SSF52266">
    <property type="entry name" value="SGNH hydrolase"/>
    <property type="match status" value="1"/>
</dbReference>